<evidence type="ECO:0000256" key="1">
    <source>
        <dbReference type="ARBA" id="ARBA00023172"/>
    </source>
</evidence>
<accession>A0A1H3B1A4</accession>
<dbReference type="RefSeq" id="WP_004517569.1">
    <property type="nucleotide sequence ID" value="NZ_FNOF01000035.1"/>
</dbReference>
<protein>
    <submittedName>
        <fullName evidence="2">Uncharacterized protein</fullName>
    </submittedName>
</protein>
<dbReference type="STRING" id="28442.SAMN05443574_13518"/>
<gene>
    <name evidence="2" type="ORF">SAMN05443574_13518</name>
</gene>
<dbReference type="SUPFAM" id="SSF56349">
    <property type="entry name" value="DNA breaking-rejoining enzymes"/>
    <property type="match status" value="1"/>
</dbReference>
<dbReference type="Proteomes" id="UP000182573">
    <property type="component" value="Unassembled WGS sequence"/>
</dbReference>
<reference evidence="2 3" key="1">
    <citation type="submission" date="2016-10" db="EMBL/GenBank/DDBJ databases">
        <authorList>
            <person name="de Groot N.N."/>
        </authorList>
    </citation>
    <scope>NUCLEOTIDE SEQUENCE [LARGE SCALE GENOMIC DNA]</scope>
    <source>
        <strain evidence="2 3">DSM 3756</strain>
    </source>
</reference>
<dbReference type="GO" id="GO:0006310">
    <property type="term" value="P:DNA recombination"/>
    <property type="evidence" value="ECO:0007669"/>
    <property type="project" value="UniProtKB-KW"/>
</dbReference>
<proteinExistence type="predicted"/>
<name>A0A1H3B1A4_HALVA</name>
<dbReference type="InterPro" id="IPR013762">
    <property type="entry name" value="Integrase-like_cat_sf"/>
</dbReference>
<dbReference type="AlphaFoldDB" id="A0A1H3B1A4"/>
<evidence type="ECO:0000313" key="2">
    <source>
        <dbReference type="EMBL" id="SDX35585.1"/>
    </source>
</evidence>
<sequence>MDRRALPLTPAQLEELLEHAENPQERLPVEIIAGTGVSLQEFLHLREDWITWPNDVDALDVPLLRIPEEAPCGRTRLQPSHQTVLSPTPATPPCLDCERQPGPSKFFVDFDRRARRVPLVDEDAADALRWWFDRYDCIPFGRDLRGFRTLVERTDLENVSAQDLRWTFGRRLADMEFPREEIADVMGVNPRAVTMSRVLRASSTDYGIQTHHTVEEYLDAIGEPGDTATSAELAERLDLVRDAVTKRLRTLVDEDDRVEAVKSGHRGEGRKNVYRRLEADN</sequence>
<organism evidence="2 3">
    <name type="scientific">Haloarcula vallismortis</name>
    <name type="common">Halobacterium vallismortis</name>
    <dbReference type="NCBI Taxonomy" id="28442"/>
    <lineage>
        <taxon>Archaea</taxon>
        <taxon>Methanobacteriati</taxon>
        <taxon>Methanobacteriota</taxon>
        <taxon>Stenosarchaea group</taxon>
        <taxon>Halobacteria</taxon>
        <taxon>Halobacteriales</taxon>
        <taxon>Haloarculaceae</taxon>
        <taxon>Haloarcula</taxon>
    </lineage>
</organism>
<dbReference type="InterPro" id="IPR011010">
    <property type="entry name" value="DNA_brk_join_enz"/>
</dbReference>
<dbReference type="GO" id="GO:0015074">
    <property type="term" value="P:DNA integration"/>
    <property type="evidence" value="ECO:0007669"/>
    <property type="project" value="InterPro"/>
</dbReference>
<keyword evidence="1" id="KW-0233">DNA recombination</keyword>
<dbReference type="Gene3D" id="1.10.443.10">
    <property type="entry name" value="Intergrase catalytic core"/>
    <property type="match status" value="1"/>
</dbReference>
<dbReference type="EMBL" id="FNOF01000035">
    <property type="protein sequence ID" value="SDX35585.1"/>
    <property type="molecule type" value="Genomic_DNA"/>
</dbReference>
<evidence type="ECO:0000313" key="3">
    <source>
        <dbReference type="Proteomes" id="UP000182573"/>
    </source>
</evidence>
<dbReference type="GO" id="GO:0003677">
    <property type="term" value="F:DNA binding"/>
    <property type="evidence" value="ECO:0007669"/>
    <property type="project" value="InterPro"/>
</dbReference>